<dbReference type="EMBL" id="BMKG01000015">
    <property type="protein sequence ID" value="GGC11598.1"/>
    <property type="molecule type" value="Genomic_DNA"/>
</dbReference>
<keyword evidence="2" id="KW-1185">Reference proteome</keyword>
<sequence length="140" mass="15900">MINIGDIVDGCRSYRDETWALLLERLVTEKAFCLRRTHILAAGRFLAILQIQDKTTSIAGIQKWGFSELQTRLNALPENSNLRVDEFDVGELAIRCVFDSDSSTLLGCTIVQKRRKAMQTPPDWDGSLETLERFNKPAQQ</sequence>
<evidence type="ECO:0000313" key="2">
    <source>
        <dbReference type="Proteomes" id="UP000622638"/>
    </source>
</evidence>
<comment type="caution">
    <text evidence="1">The sequence shown here is derived from an EMBL/GenBank/DDBJ whole genome shotgun (WGS) entry which is preliminary data.</text>
</comment>
<protein>
    <submittedName>
        <fullName evidence="1">Uncharacterized protein</fullName>
    </submittedName>
</protein>
<reference evidence="2" key="1">
    <citation type="journal article" date="2019" name="Int. J. Syst. Evol. Microbiol.">
        <title>The Global Catalogue of Microorganisms (GCM) 10K type strain sequencing project: providing services to taxonomists for standard genome sequencing and annotation.</title>
        <authorList>
            <consortium name="The Broad Institute Genomics Platform"/>
            <consortium name="The Broad Institute Genome Sequencing Center for Infectious Disease"/>
            <person name="Wu L."/>
            <person name="Ma J."/>
        </authorList>
    </citation>
    <scope>NUCLEOTIDE SEQUENCE [LARGE SCALE GENOMIC DNA]</scope>
    <source>
        <strain evidence="2">CGMCC 1.15931</strain>
    </source>
</reference>
<dbReference type="Proteomes" id="UP000622638">
    <property type="component" value="Unassembled WGS sequence"/>
</dbReference>
<organism evidence="1 2">
    <name type="scientific">Pseudoduganella buxea</name>
    <dbReference type="NCBI Taxonomy" id="1949069"/>
    <lineage>
        <taxon>Bacteria</taxon>
        <taxon>Pseudomonadati</taxon>
        <taxon>Pseudomonadota</taxon>
        <taxon>Betaproteobacteria</taxon>
        <taxon>Burkholderiales</taxon>
        <taxon>Oxalobacteraceae</taxon>
        <taxon>Telluria group</taxon>
        <taxon>Pseudoduganella</taxon>
    </lineage>
</organism>
<name>A0ABQ1KUP8_9BURK</name>
<dbReference type="RefSeq" id="WP_170300264.1">
    <property type="nucleotide sequence ID" value="NZ_BMKG01000015.1"/>
</dbReference>
<proteinExistence type="predicted"/>
<evidence type="ECO:0000313" key="1">
    <source>
        <dbReference type="EMBL" id="GGC11598.1"/>
    </source>
</evidence>
<accession>A0ABQ1KUP8</accession>
<gene>
    <name evidence="1" type="ORF">GCM10011572_36260</name>
</gene>